<comment type="caution">
    <text evidence="5">The sequence shown here is derived from an EMBL/GenBank/DDBJ whole genome shotgun (WGS) entry which is preliminary data.</text>
</comment>
<accession>A0A2T5BV38</accession>
<evidence type="ECO:0000313" key="6">
    <source>
        <dbReference type="Proteomes" id="UP000243859"/>
    </source>
</evidence>
<feature type="coiled-coil region" evidence="2">
    <location>
        <begin position="113"/>
        <end position="231"/>
    </location>
</feature>
<keyword evidence="3" id="KW-1133">Transmembrane helix</keyword>
<dbReference type="Gene3D" id="3.30.1330.60">
    <property type="entry name" value="OmpA-like domain"/>
    <property type="match status" value="1"/>
</dbReference>
<keyword evidence="3" id="KW-0812">Transmembrane</keyword>
<dbReference type="SUPFAM" id="SSF90257">
    <property type="entry name" value="Myosin rod fragments"/>
    <property type="match status" value="1"/>
</dbReference>
<dbReference type="PROSITE" id="PS51123">
    <property type="entry name" value="OMPA_2"/>
    <property type="match status" value="1"/>
</dbReference>
<dbReference type="Proteomes" id="UP000243859">
    <property type="component" value="Unassembled WGS sequence"/>
</dbReference>
<feature type="coiled-coil region" evidence="2">
    <location>
        <begin position="260"/>
        <end position="329"/>
    </location>
</feature>
<sequence>MALSRKGQRLGAIWPGFVDALTALLLVLMFVLSIFMIVQFMLRETITGQETALSALDAELSALSEALGVERARSAALETRLEDTRQTADARIAALTGELETAQGRIGSFEDRVAGLLAEREELSAKLSAEEEAVRLAAARRAALEALTEDLRRSLEAEGAASDALTARLAAAEDALSEEEAARLAEAAVAAALREKLSGAQDELTAMSLMLEEQRRKAEQTLTLLAAAQGEADAHQSEAERRAVLLAEAEKRLSQRQEMRIADQRKLALLNAQLADLRERLGSLQSLLDEAGIREAAATVEVEKLGARLNAALAQVAAEQRARADLEEAGRKRLAEEAKNLEAYRSEFFGRLRRIFEGREGVRIEGDRFVFSSEVLFEPGSEELSPEGRAQIANVVGLLRDVADRIPPEIDWVLRVDGHTDDVAVRPGARFEDNWDLSQARALSVARHMIGALDFPPEHLAATGFGEYHPVAQGDTPEARARNRRIELKLTER</sequence>
<dbReference type="InterPro" id="IPR036737">
    <property type="entry name" value="OmpA-like_sf"/>
</dbReference>
<dbReference type="SUPFAM" id="SSF103088">
    <property type="entry name" value="OmpA-like"/>
    <property type="match status" value="1"/>
</dbReference>
<protein>
    <submittedName>
        <fullName evidence="5">Chemotaxis protein MotB</fullName>
    </submittedName>
</protein>
<dbReference type="PANTHER" id="PTHR30329">
    <property type="entry name" value="STATOR ELEMENT OF FLAGELLAR MOTOR COMPLEX"/>
    <property type="match status" value="1"/>
</dbReference>
<dbReference type="NCBIfam" id="NF006542">
    <property type="entry name" value="PRK09039.1-1"/>
    <property type="match status" value="3"/>
</dbReference>
<reference evidence="5 6" key="1">
    <citation type="submission" date="2018-04" db="EMBL/GenBank/DDBJ databases">
        <title>Genomic Encyclopedia of Archaeal and Bacterial Type Strains, Phase II (KMG-II): from individual species to whole genera.</title>
        <authorList>
            <person name="Goeker M."/>
        </authorList>
    </citation>
    <scope>NUCLEOTIDE SEQUENCE [LARGE SCALE GENOMIC DNA]</scope>
    <source>
        <strain evidence="5 6">DSM 18064</strain>
    </source>
</reference>
<evidence type="ECO:0000256" key="1">
    <source>
        <dbReference type="PROSITE-ProRule" id="PRU00473"/>
    </source>
</evidence>
<dbReference type="GO" id="GO:0016020">
    <property type="term" value="C:membrane"/>
    <property type="evidence" value="ECO:0007669"/>
    <property type="project" value="UniProtKB-UniRule"/>
</dbReference>
<dbReference type="OrthoDB" id="9815217at2"/>
<dbReference type="Pfam" id="PF00691">
    <property type="entry name" value="OmpA"/>
    <property type="match status" value="1"/>
</dbReference>
<dbReference type="RefSeq" id="WP_107891226.1">
    <property type="nucleotide sequence ID" value="NZ_NHSI01000060.1"/>
</dbReference>
<feature type="transmembrane region" description="Helical" evidence="3">
    <location>
        <begin position="12"/>
        <end position="42"/>
    </location>
</feature>
<keyword evidence="6" id="KW-1185">Reference proteome</keyword>
<dbReference type="EMBL" id="QAAA01000003">
    <property type="protein sequence ID" value="PTN03395.1"/>
    <property type="molecule type" value="Genomic_DNA"/>
</dbReference>
<evidence type="ECO:0000313" key="5">
    <source>
        <dbReference type="EMBL" id="PTN03395.1"/>
    </source>
</evidence>
<dbReference type="InterPro" id="IPR050330">
    <property type="entry name" value="Bact_OuterMem_StrucFunc"/>
</dbReference>
<dbReference type="Gene3D" id="1.10.287.1490">
    <property type="match status" value="1"/>
</dbReference>
<feature type="domain" description="OmpA-like" evidence="4">
    <location>
        <begin position="365"/>
        <end position="493"/>
    </location>
</feature>
<proteinExistence type="predicted"/>
<organism evidence="5 6">
    <name type="scientific">Rhodovulum imhoffii</name>
    <dbReference type="NCBI Taxonomy" id="365340"/>
    <lineage>
        <taxon>Bacteria</taxon>
        <taxon>Pseudomonadati</taxon>
        <taxon>Pseudomonadota</taxon>
        <taxon>Alphaproteobacteria</taxon>
        <taxon>Rhodobacterales</taxon>
        <taxon>Paracoccaceae</taxon>
        <taxon>Rhodovulum</taxon>
    </lineage>
</organism>
<dbReference type="CDD" id="cd07185">
    <property type="entry name" value="OmpA_C-like"/>
    <property type="match status" value="1"/>
</dbReference>
<evidence type="ECO:0000256" key="2">
    <source>
        <dbReference type="SAM" id="Coils"/>
    </source>
</evidence>
<keyword evidence="2" id="KW-0175">Coiled coil</keyword>
<evidence type="ECO:0000256" key="3">
    <source>
        <dbReference type="SAM" id="Phobius"/>
    </source>
</evidence>
<evidence type="ECO:0000259" key="4">
    <source>
        <dbReference type="PROSITE" id="PS51123"/>
    </source>
</evidence>
<keyword evidence="1 3" id="KW-0472">Membrane</keyword>
<name>A0A2T5BV38_9RHOB</name>
<dbReference type="PANTHER" id="PTHR30329:SF21">
    <property type="entry name" value="LIPOPROTEIN YIAD-RELATED"/>
    <property type="match status" value="1"/>
</dbReference>
<dbReference type="AlphaFoldDB" id="A0A2T5BV38"/>
<dbReference type="InterPro" id="IPR006665">
    <property type="entry name" value="OmpA-like"/>
</dbReference>
<gene>
    <name evidence="5" type="ORF">C8N32_103239</name>
</gene>